<evidence type="ECO:0000256" key="1">
    <source>
        <dbReference type="ARBA" id="ARBA00004167"/>
    </source>
</evidence>
<keyword evidence="4 6" id="KW-1133">Transmembrane helix</keyword>
<dbReference type="SUPFAM" id="SSF140478">
    <property type="entry name" value="LemA-like"/>
    <property type="match status" value="1"/>
</dbReference>
<dbReference type="InterPro" id="IPR007156">
    <property type="entry name" value="MamQ_LemA"/>
</dbReference>
<comment type="subcellular location">
    <subcellularLocation>
        <location evidence="1">Membrane</location>
        <topology evidence="1">Single-pass membrane protein</topology>
    </subcellularLocation>
</comment>
<name>A0A7R6PME4_9GAMM</name>
<gene>
    <name evidence="7" type="primary">lemA</name>
    <name evidence="7" type="ORF">NEJAP_1143</name>
</gene>
<dbReference type="InterPro" id="IPR023353">
    <property type="entry name" value="LemA-like_dom_sf"/>
</dbReference>
<evidence type="ECO:0000256" key="5">
    <source>
        <dbReference type="ARBA" id="ARBA00023136"/>
    </source>
</evidence>
<dbReference type="EMBL" id="AP014546">
    <property type="protein sequence ID" value="BBB29097.1"/>
    <property type="molecule type" value="Genomic_DNA"/>
</dbReference>
<accession>A0A7R6PME4</accession>
<dbReference type="AlphaFoldDB" id="A0A7R6PME4"/>
<comment type="similarity">
    <text evidence="2">Belongs to the LemA family.</text>
</comment>
<evidence type="ECO:0000256" key="3">
    <source>
        <dbReference type="ARBA" id="ARBA00022692"/>
    </source>
</evidence>
<dbReference type="PANTHER" id="PTHR34478:SF1">
    <property type="entry name" value="PROTEIN LEMA"/>
    <property type="match status" value="1"/>
</dbReference>
<evidence type="ECO:0000313" key="7">
    <source>
        <dbReference type="EMBL" id="BBB29097.1"/>
    </source>
</evidence>
<feature type="transmembrane region" description="Helical" evidence="6">
    <location>
        <begin position="6"/>
        <end position="25"/>
    </location>
</feature>
<keyword evidence="5 6" id="KW-0472">Membrane</keyword>
<dbReference type="Gene3D" id="1.20.1440.20">
    <property type="entry name" value="LemA-like domain"/>
    <property type="match status" value="1"/>
</dbReference>
<dbReference type="KEGG" id="njp:NEJAP_1143"/>
<dbReference type="GO" id="GO:0016020">
    <property type="term" value="C:membrane"/>
    <property type="evidence" value="ECO:0007669"/>
    <property type="project" value="UniProtKB-SubCell"/>
</dbReference>
<sequence>MLTLSIILGLIVALVLYVISLYNGLVDKRARTEEAWSGIEVQLKRRHNLIPNLIETVKGYASHEQATLETVISARNTAMQAGQTTTNSTAQAETMLSGALRQLFALAEDYPDLKANSNFLDLQGQLKELEDQIQMARRFYNGSVRELNIMVDSFPSNLVATRFSFTKFEFFELDEAEASEVKKVPSVKF</sequence>
<evidence type="ECO:0000256" key="4">
    <source>
        <dbReference type="ARBA" id="ARBA00022989"/>
    </source>
</evidence>
<protein>
    <submittedName>
        <fullName evidence="7">LemA family protein</fullName>
    </submittedName>
</protein>
<evidence type="ECO:0000256" key="2">
    <source>
        <dbReference type="ARBA" id="ARBA00008854"/>
    </source>
</evidence>
<evidence type="ECO:0000313" key="8">
    <source>
        <dbReference type="Proteomes" id="UP000595332"/>
    </source>
</evidence>
<dbReference type="Proteomes" id="UP000595332">
    <property type="component" value="Chromosome"/>
</dbReference>
<dbReference type="PANTHER" id="PTHR34478">
    <property type="entry name" value="PROTEIN LEMA"/>
    <property type="match status" value="1"/>
</dbReference>
<organism evidence="7 8">
    <name type="scientific">Neptunomonas japonica JAMM 1380</name>
    <dbReference type="NCBI Taxonomy" id="1441457"/>
    <lineage>
        <taxon>Bacteria</taxon>
        <taxon>Pseudomonadati</taxon>
        <taxon>Pseudomonadota</taxon>
        <taxon>Gammaproteobacteria</taxon>
        <taxon>Oceanospirillales</taxon>
        <taxon>Oceanospirillaceae</taxon>
        <taxon>Neptunomonas</taxon>
    </lineage>
</organism>
<proteinExistence type="inferred from homology"/>
<keyword evidence="3 6" id="KW-0812">Transmembrane</keyword>
<reference evidence="7 8" key="1">
    <citation type="journal article" date="2008" name="Int. J. Syst. Evol. Microbiol.">
        <title>Neptunomonas japonica sp. nov., an Osedax japonicus symbiont-like bacterium isolated from sediment adjacent to sperm whale carcasses off Kagoshima, Japan.</title>
        <authorList>
            <person name="Miyazaki M."/>
            <person name="Nogi Y."/>
            <person name="Fujiwara Y."/>
            <person name="Kawato M."/>
            <person name="Kubokawa K."/>
            <person name="Horikoshi K."/>
        </authorList>
    </citation>
    <scope>NUCLEOTIDE SEQUENCE [LARGE SCALE GENOMIC DNA]</scope>
    <source>
        <strain evidence="7 8">JAMM 1380</strain>
    </source>
</reference>
<dbReference type="Pfam" id="PF04011">
    <property type="entry name" value="LemA"/>
    <property type="match status" value="1"/>
</dbReference>
<dbReference type="RefSeq" id="WP_236591078.1">
    <property type="nucleotide sequence ID" value="NZ_AP014546.1"/>
</dbReference>
<keyword evidence="8" id="KW-1185">Reference proteome</keyword>
<evidence type="ECO:0000256" key="6">
    <source>
        <dbReference type="SAM" id="Phobius"/>
    </source>
</evidence>